<comment type="caution">
    <text evidence="1">The sequence shown here is derived from an EMBL/GenBank/DDBJ whole genome shotgun (WGS) entry which is preliminary data.</text>
</comment>
<protein>
    <recommendedName>
        <fullName evidence="3">Transposase</fullName>
    </recommendedName>
</protein>
<dbReference type="Proteomes" id="UP001597261">
    <property type="component" value="Unassembled WGS sequence"/>
</dbReference>
<sequence>MTEIETGEGKLGQVDGAIIHTDRGSDSAAVADVLAGFLGPGRDEDGTGPELA</sequence>
<name>A0ABW4IYI9_9ACTN</name>
<evidence type="ECO:0008006" key="3">
    <source>
        <dbReference type="Google" id="ProtNLM"/>
    </source>
</evidence>
<proteinExistence type="predicted"/>
<dbReference type="RefSeq" id="WP_381088099.1">
    <property type="nucleotide sequence ID" value="NZ_JBHUDX010000083.1"/>
</dbReference>
<evidence type="ECO:0000313" key="2">
    <source>
        <dbReference type="Proteomes" id="UP001597261"/>
    </source>
</evidence>
<dbReference type="EMBL" id="JBHUDX010000083">
    <property type="protein sequence ID" value="MFD1661731.1"/>
    <property type="molecule type" value="Genomic_DNA"/>
</dbReference>
<keyword evidence="2" id="KW-1185">Reference proteome</keyword>
<organism evidence="1 2">
    <name type="scientific">Streptomyces caeni</name>
    <dbReference type="NCBI Taxonomy" id="2307231"/>
    <lineage>
        <taxon>Bacteria</taxon>
        <taxon>Bacillati</taxon>
        <taxon>Actinomycetota</taxon>
        <taxon>Actinomycetes</taxon>
        <taxon>Kitasatosporales</taxon>
        <taxon>Streptomycetaceae</taxon>
        <taxon>Streptomyces</taxon>
    </lineage>
</organism>
<evidence type="ECO:0000313" key="1">
    <source>
        <dbReference type="EMBL" id="MFD1661731.1"/>
    </source>
</evidence>
<gene>
    <name evidence="1" type="ORF">ACFSL4_26925</name>
</gene>
<reference evidence="2" key="1">
    <citation type="journal article" date="2019" name="Int. J. Syst. Evol. Microbiol.">
        <title>The Global Catalogue of Microorganisms (GCM) 10K type strain sequencing project: providing services to taxonomists for standard genome sequencing and annotation.</title>
        <authorList>
            <consortium name="The Broad Institute Genomics Platform"/>
            <consortium name="The Broad Institute Genome Sequencing Center for Infectious Disease"/>
            <person name="Wu L."/>
            <person name="Ma J."/>
        </authorList>
    </citation>
    <scope>NUCLEOTIDE SEQUENCE [LARGE SCALE GENOMIC DNA]</scope>
    <source>
        <strain evidence="2">CGMCC 1.12470</strain>
    </source>
</reference>
<accession>A0ABW4IYI9</accession>